<dbReference type="OrthoDB" id="9783707at2"/>
<keyword evidence="2" id="KW-1003">Cell membrane</keyword>
<evidence type="ECO:0000256" key="3">
    <source>
        <dbReference type="ARBA" id="ARBA00022516"/>
    </source>
</evidence>
<evidence type="ECO:0000259" key="12">
    <source>
        <dbReference type="Pfam" id="PF00892"/>
    </source>
</evidence>
<feature type="transmembrane region" description="Helical" evidence="11">
    <location>
        <begin position="6"/>
        <end position="22"/>
    </location>
</feature>
<keyword evidence="3" id="KW-0444">Lipid biosynthesis</keyword>
<sequence length="286" mass="30314">MSWFAWALVLAGAVCHALWNLIAKRVASGGAPFVWLYGVVSLCWLTPLAIWQAQALIWTPAMLAVVLGSALLHAVYSLVLQRGYQRAPFSLVYPLARGSGPLLSALGATLWLAEAPSVRGWGGIALLIAGIGLLSRGGQTEVDPARQRAGIGWGLTTGACIAAYTLVDGVAVKTLAMPPLVFYGYSLLARSVLLAPLAWRQPQAMRRQARDHWRAALLVGVLSPLAYALVLFALQIAPLSYVAPVREVSMLLASWLGARYLGEALTPQRLAGSALMLLGVALLAGA</sequence>
<feature type="transmembrane region" description="Helical" evidence="11">
    <location>
        <begin position="34"/>
        <end position="51"/>
    </location>
</feature>
<dbReference type="Gene3D" id="1.10.3730.20">
    <property type="match status" value="2"/>
</dbReference>
<dbReference type="PANTHER" id="PTHR30561">
    <property type="entry name" value="SMR FAMILY PROTON-DEPENDENT DRUG EFFLUX TRANSPORTER SUGE"/>
    <property type="match status" value="1"/>
</dbReference>
<evidence type="ECO:0000256" key="8">
    <source>
        <dbReference type="ARBA" id="ARBA00022989"/>
    </source>
</evidence>
<keyword evidence="8 11" id="KW-1133">Transmembrane helix</keyword>
<evidence type="ECO:0000256" key="9">
    <source>
        <dbReference type="ARBA" id="ARBA00023098"/>
    </source>
</evidence>
<accession>A0A318KUS7</accession>
<comment type="caution">
    <text evidence="13">The sequence shown here is derived from an EMBL/GenBank/DDBJ whole genome shotgun (WGS) entry which is preliminary data.</text>
</comment>
<evidence type="ECO:0000256" key="5">
    <source>
        <dbReference type="ARBA" id="ARBA00022556"/>
    </source>
</evidence>
<dbReference type="Proteomes" id="UP000247555">
    <property type="component" value="Unassembled WGS sequence"/>
</dbReference>
<feature type="transmembrane region" description="Helical" evidence="11">
    <location>
        <begin position="91"/>
        <end position="112"/>
    </location>
</feature>
<dbReference type="GO" id="GO:0022857">
    <property type="term" value="F:transmembrane transporter activity"/>
    <property type="evidence" value="ECO:0007669"/>
    <property type="project" value="InterPro"/>
</dbReference>
<dbReference type="SUPFAM" id="SSF103481">
    <property type="entry name" value="Multidrug resistance efflux transporter EmrE"/>
    <property type="match status" value="2"/>
</dbReference>
<evidence type="ECO:0000256" key="10">
    <source>
        <dbReference type="ARBA" id="ARBA00023136"/>
    </source>
</evidence>
<proteinExistence type="predicted"/>
<evidence type="ECO:0000256" key="2">
    <source>
        <dbReference type="ARBA" id="ARBA00022475"/>
    </source>
</evidence>
<organism evidence="13 14">
    <name type="scientific">Rivihabitans pingtungensis</name>
    <dbReference type="NCBI Taxonomy" id="1054498"/>
    <lineage>
        <taxon>Bacteria</taxon>
        <taxon>Pseudomonadati</taxon>
        <taxon>Pseudomonadota</taxon>
        <taxon>Betaproteobacteria</taxon>
        <taxon>Neisseriales</taxon>
        <taxon>Aquaspirillaceae</taxon>
        <taxon>Rivihabitans</taxon>
    </lineage>
</organism>
<gene>
    <name evidence="13" type="ORF">DFR34_102209</name>
</gene>
<keyword evidence="7" id="KW-0448">Lipopolysaccharide biosynthesis</keyword>
<keyword evidence="9" id="KW-0443">Lipid metabolism</keyword>
<evidence type="ECO:0000256" key="6">
    <source>
        <dbReference type="ARBA" id="ARBA00022692"/>
    </source>
</evidence>
<keyword evidence="10 11" id="KW-0472">Membrane</keyword>
<protein>
    <submittedName>
        <fullName evidence="13">EamA-like transporter family protein</fullName>
    </submittedName>
</protein>
<keyword evidence="5" id="KW-0441">Lipid A biosynthesis</keyword>
<dbReference type="GO" id="GO:0009245">
    <property type="term" value="P:lipid A biosynthetic process"/>
    <property type="evidence" value="ECO:0007669"/>
    <property type="project" value="UniProtKB-KW"/>
</dbReference>
<evidence type="ECO:0000256" key="1">
    <source>
        <dbReference type="ARBA" id="ARBA00004651"/>
    </source>
</evidence>
<evidence type="ECO:0000256" key="4">
    <source>
        <dbReference type="ARBA" id="ARBA00022519"/>
    </source>
</evidence>
<evidence type="ECO:0000313" key="13">
    <source>
        <dbReference type="EMBL" id="PXX81369.1"/>
    </source>
</evidence>
<dbReference type="InterPro" id="IPR000620">
    <property type="entry name" value="EamA_dom"/>
</dbReference>
<dbReference type="EMBL" id="QJKI01000002">
    <property type="protein sequence ID" value="PXX81369.1"/>
    <property type="molecule type" value="Genomic_DNA"/>
</dbReference>
<feature type="transmembrane region" description="Helical" evidence="11">
    <location>
        <begin position="149"/>
        <end position="167"/>
    </location>
</feature>
<dbReference type="AlphaFoldDB" id="A0A318KUS7"/>
<dbReference type="GO" id="GO:0005886">
    <property type="term" value="C:plasma membrane"/>
    <property type="evidence" value="ECO:0007669"/>
    <property type="project" value="UniProtKB-SubCell"/>
</dbReference>
<evidence type="ECO:0000256" key="11">
    <source>
        <dbReference type="SAM" id="Phobius"/>
    </source>
</evidence>
<keyword evidence="14" id="KW-1185">Reference proteome</keyword>
<dbReference type="RefSeq" id="WP_110389670.1">
    <property type="nucleotide sequence ID" value="NZ_QJKI01000002.1"/>
</dbReference>
<comment type="subcellular location">
    <subcellularLocation>
        <location evidence="1">Cell membrane</location>
        <topology evidence="1">Multi-pass membrane protein</topology>
    </subcellularLocation>
</comment>
<evidence type="ECO:0000313" key="14">
    <source>
        <dbReference type="Proteomes" id="UP000247555"/>
    </source>
</evidence>
<reference evidence="13 14" key="1">
    <citation type="submission" date="2018-05" db="EMBL/GenBank/DDBJ databases">
        <title>Genomic Encyclopedia of Type Strains, Phase IV (KMG-IV): sequencing the most valuable type-strain genomes for metagenomic binning, comparative biology and taxonomic classification.</title>
        <authorList>
            <person name="Goeker M."/>
        </authorList>
    </citation>
    <scope>NUCLEOTIDE SEQUENCE [LARGE SCALE GENOMIC DNA]</scope>
    <source>
        <strain evidence="13 14">DSM 29661</strain>
    </source>
</reference>
<dbReference type="GO" id="GO:0009103">
    <property type="term" value="P:lipopolysaccharide biosynthetic process"/>
    <property type="evidence" value="ECO:0007669"/>
    <property type="project" value="UniProtKB-KW"/>
</dbReference>
<dbReference type="PANTHER" id="PTHR30561:SF9">
    <property type="entry name" value="4-AMINO-4-DEOXY-L-ARABINOSE-PHOSPHOUNDECAPRENOL FLIPPASE SUBUNIT ARNF-RELATED"/>
    <property type="match status" value="1"/>
</dbReference>
<feature type="domain" description="EamA" evidence="12">
    <location>
        <begin position="149"/>
        <end position="283"/>
    </location>
</feature>
<dbReference type="InterPro" id="IPR037185">
    <property type="entry name" value="EmrE-like"/>
</dbReference>
<keyword evidence="6 11" id="KW-0812">Transmembrane</keyword>
<keyword evidence="4" id="KW-0997">Cell inner membrane</keyword>
<feature type="transmembrane region" description="Helical" evidence="11">
    <location>
        <begin position="179"/>
        <end position="199"/>
    </location>
</feature>
<name>A0A318KUS7_9NEIS</name>
<feature type="transmembrane region" description="Helical" evidence="11">
    <location>
        <begin position="57"/>
        <end position="79"/>
    </location>
</feature>
<dbReference type="InterPro" id="IPR000390">
    <property type="entry name" value="Small_drug/metabolite_transptr"/>
</dbReference>
<evidence type="ECO:0000256" key="7">
    <source>
        <dbReference type="ARBA" id="ARBA00022985"/>
    </source>
</evidence>
<feature type="transmembrane region" description="Helical" evidence="11">
    <location>
        <begin position="118"/>
        <end position="137"/>
    </location>
</feature>
<feature type="transmembrane region" description="Helical" evidence="11">
    <location>
        <begin position="215"/>
        <end position="237"/>
    </location>
</feature>
<dbReference type="Pfam" id="PF00892">
    <property type="entry name" value="EamA"/>
    <property type="match status" value="1"/>
</dbReference>